<name>M2N7N8_BAUPA</name>
<reference evidence="15 16" key="1">
    <citation type="journal article" date="2012" name="PLoS Pathog.">
        <title>Diverse lifestyles and strategies of plant pathogenesis encoded in the genomes of eighteen Dothideomycetes fungi.</title>
        <authorList>
            <person name="Ohm R.A."/>
            <person name="Feau N."/>
            <person name="Henrissat B."/>
            <person name="Schoch C.L."/>
            <person name="Horwitz B.A."/>
            <person name="Barry K.W."/>
            <person name="Condon B.J."/>
            <person name="Copeland A.C."/>
            <person name="Dhillon B."/>
            <person name="Glaser F."/>
            <person name="Hesse C.N."/>
            <person name="Kosti I."/>
            <person name="LaButti K."/>
            <person name="Lindquist E.A."/>
            <person name="Lucas S."/>
            <person name="Salamov A.A."/>
            <person name="Bradshaw R.E."/>
            <person name="Ciuffetti L."/>
            <person name="Hamelin R.C."/>
            <person name="Kema G.H.J."/>
            <person name="Lawrence C."/>
            <person name="Scott J.A."/>
            <person name="Spatafora J.W."/>
            <person name="Turgeon B.G."/>
            <person name="de Wit P.J.G.M."/>
            <person name="Zhong S."/>
            <person name="Goodwin S.B."/>
            <person name="Grigoriev I.V."/>
        </authorList>
    </citation>
    <scope>NUCLEOTIDE SEQUENCE [LARGE SCALE GENOMIC DNA]</scope>
    <source>
        <strain evidence="15 16">UAMH 10762</strain>
    </source>
</reference>
<keyword evidence="11" id="KW-0326">Glycosidase</keyword>
<evidence type="ECO:0000313" key="16">
    <source>
        <dbReference type="Proteomes" id="UP000011761"/>
    </source>
</evidence>
<evidence type="ECO:0000256" key="12">
    <source>
        <dbReference type="ARBA" id="ARBA00023326"/>
    </source>
</evidence>
<dbReference type="AlphaFoldDB" id="M2N7N8"/>
<dbReference type="FunFam" id="2.60.120.200:FF:000114">
    <property type="entry name" value="Probable endo-1,3(4)-beta-glucanase NFIA_089530"/>
    <property type="match status" value="1"/>
</dbReference>
<sequence>MWSLPFLSRDAIYAALLFLSSVHAQSIPGASFLAGGGAPGAAKYQLVDDYEPGNFFQKFNFYSSDDPTQGFVQYVNANVAEQNGLITTPDGTAVISVDSTNVYPNGGPGRPAVRLISDNTYTHGLFIIDLAHMPWGCGTWPAYWLLGPNWPNNGEIDIIEGIHTSISNDITLHTSPGCTVNGAGQTATYESWDCSTGSATGGCGTTINGSLIPNNYGDPFNKNGGGVYATEWTSAYIKTWFFPRGSIPASISNGAPDVTAFGKPSANMGSGGGYSCNIDAHFNNMSIIINTDFCGTWAGEAYGQWPNCPLNATRGDNVWASCVDFVGLNPQNFTDAYWQINSIRVYQM</sequence>
<proteinExistence type="inferred from homology"/>
<dbReference type="eggNOG" id="ENOG502QUM3">
    <property type="taxonomic scope" value="Eukaryota"/>
</dbReference>
<keyword evidence="16" id="KW-1185">Reference proteome</keyword>
<evidence type="ECO:0000256" key="6">
    <source>
        <dbReference type="ARBA" id="ARBA00022801"/>
    </source>
</evidence>
<organism evidence="15 16">
    <name type="scientific">Baudoinia panamericana (strain UAMH 10762)</name>
    <name type="common">Angels' share fungus</name>
    <name type="synonym">Baudoinia compniacensis (strain UAMH 10762)</name>
    <dbReference type="NCBI Taxonomy" id="717646"/>
    <lineage>
        <taxon>Eukaryota</taxon>
        <taxon>Fungi</taxon>
        <taxon>Dikarya</taxon>
        <taxon>Ascomycota</taxon>
        <taxon>Pezizomycotina</taxon>
        <taxon>Dothideomycetes</taxon>
        <taxon>Dothideomycetidae</taxon>
        <taxon>Mycosphaerellales</taxon>
        <taxon>Teratosphaeriaceae</taxon>
        <taxon>Baudoinia</taxon>
    </lineage>
</organism>
<feature type="signal peptide" evidence="13">
    <location>
        <begin position="1"/>
        <end position="24"/>
    </location>
</feature>
<protein>
    <recommendedName>
        <fullName evidence="4">endo-1,3(4)-beta-glucanase</fullName>
        <ecNumber evidence="4">3.2.1.6</ecNumber>
    </recommendedName>
</protein>
<feature type="domain" description="GH16" evidence="14">
    <location>
        <begin position="20"/>
        <end position="348"/>
    </location>
</feature>
<dbReference type="STRING" id="717646.M2N7N8"/>
<dbReference type="OrthoDB" id="192832at2759"/>
<evidence type="ECO:0000256" key="3">
    <source>
        <dbReference type="ARBA" id="ARBA00006865"/>
    </source>
</evidence>
<evidence type="ECO:0000256" key="10">
    <source>
        <dbReference type="ARBA" id="ARBA00023277"/>
    </source>
</evidence>
<dbReference type="OMA" id="DEPSHAY"/>
<evidence type="ECO:0000256" key="1">
    <source>
        <dbReference type="ARBA" id="ARBA00000124"/>
    </source>
</evidence>
<dbReference type="EC" id="3.2.1.6" evidence="4"/>
<evidence type="ECO:0000256" key="11">
    <source>
        <dbReference type="ARBA" id="ARBA00023295"/>
    </source>
</evidence>
<comment type="similarity">
    <text evidence="3">Belongs to the glycosyl hydrolase 16 family.</text>
</comment>
<dbReference type="InterPro" id="IPR050546">
    <property type="entry name" value="Glycosyl_Hydrlase_16"/>
</dbReference>
<keyword evidence="6 15" id="KW-0378">Hydrolase</keyword>
<dbReference type="PROSITE" id="PS51762">
    <property type="entry name" value="GH16_2"/>
    <property type="match status" value="1"/>
</dbReference>
<evidence type="ECO:0000256" key="5">
    <source>
        <dbReference type="ARBA" id="ARBA00022729"/>
    </source>
</evidence>
<feature type="chain" id="PRO_5004021965" description="endo-1,3(4)-beta-glucanase" evidence="13">
    <location>
        <begin position="25"/>
        <end position="348"/>
    </location>
</feature>
<keyword evidence="5 13" id="KW-0732">Signal</keyword>
<evidence type="ECO:0000256" key="2">
    <source>
        <dbReference type="ARBA" id="ARBA00004370"/>
    </source>
</evidence>
<dbReference type="KEGG" id="bcom:BAUCODRAFT_72767"/>
<evidence type="ECO:0000313" key="15">
    <source>
        <dbReference type="EMBL" id="EMC95079.1"/>
    </source>
</evidence>
<dbReference type="HOGENOM" id="CLU_016972_0_1_1"/>
<evidence type="ECO:0000259" key="14">
    <source>
        <dbReference type="PROSITE" id="PS51762"/>
    </source>
</evidence>
<dbReference type="GO" id="GO:0052861">
    <property type="term" value="F:endo-1,3(4)-beta-glucanase activity"/>
    <property type="evidence" value="ECO:0007669"/>
    <property type="project" value="UniProtKB-EC"/>
</dbReference>
<dbReference type="CDD" id="cd02181">
    <property type="entry name" value="GH16_fungal_Lam16A_glucanase"/>
    <property type="match status" value="1"/>
</dbReference>
<dbReference type="InterPro" id="IPR013320">
    <property type="entry name" value="ConA-like_dom_sf"/>
</dbReference>
<dbReference type="GeneID" id="19116765"/>
<dbReference type="EMBL" id="KB445557">
    <property type="protein sequence ID" value="EMC95079.1"/>
    <property type="molecule type" value="Genomic_DNA"/>
</dbReference>
<keyword evidence="7" id="KW-0136">Cellulose degradation</keyword>
<dbReference type="Gene3D" id="2.60.120.200">
    <property type="match status" value="1"/>
</dbReference>
<dbReference type="Proteomes" id="UP000011761">
    <property type="component" value="Unassembled WGS sequence"/>
</dbReference>
<keyword evidence="12" id="KW-0624">Polysaccharide degradation</keyword>
<gene>
    <name evidence="15" type="ORF">BAUCODRAFT_72767</name>
</gene>
<dbReference type="Pfam" id="PF26113">
    <property type="entry name" value="GH16_XgeA"/>
    <property type="match status" value="1"/>
</dbReference>
<keyword evidence="8" id="KW-0472">Membrane</keyword>
<dbReference type="PANTHER" id="PTHR10963">
    <property type="entry name" value="GLYCOSYL HYDROLASE-RELATED"/>
    <property type="match status" value="1"/>
</dbReference>
<dbReference type="GO" id="GO:0030245">
    <property type="term" value="P:cellulose catabolic process"/>
    <property type="evidence" value="ECO:0007669"/>
    <property type="project" value="UniProtKB-KW"/>
</dbReference>
<evidence type="ECO:0000256" key="7">
    <source>
        <dbReference type="ARBA" id="ARBA00023001"/>
    </source>
</evidence>
<comment type="subcellular location">
    <subcellularLocation>
        <location evidence="2">Membrane</location>
    </subcellularLocation>
</comment>
<comment type="catalytic activity">
    <reaction evidence="1">
        <text>Endohydrolysis of (1-&gt;3)- or (1-&gt;4)-linkages in beta-D-glucans when the glucose residue whose reducing group is involved in the linkage to be hydrolyzed is itself substituted at C-3.</text>
        <dbReference type="EC" id="3.2.1.6"/>
    </reaction>
</comment>
<dbReference type="GO" id="GO:0016020">
    <property type="term" value="C:membrane"/>
    <property type="evidence" value="ECO:0007669"/>
    <property type="project" value="UniProtKB-SubCell"/>
</dbReference>
<accession>M2N7N8</accession>
<keyword evidence="9" id="KW-0325">Glycoprotein</keyword>
<evidence type="ECO:0000256" key="4">
    <source>
        <dbReference type="ARBA" id="ARBA00012599"/>
    </source>
</evidence>
<dbReference type="RefSeq" id="XP_007677591.1">
    <property type="nucleotide sequence ID" value="XM_007679401.1"/>
</dbReference>
<evidence type="ECO:0000256" key="13">
    <source>
        <dbReference type="SAM" id="SignalP"/>
    </source>
</evidence>
<keyword evidence="10" id="KW-0119">Carbohydrate metabolism</keyword>
<dbReference type="InterPro" id="IPR000757">
    <property type="entry name" value="Beta-glucanase-like"/>
</dbReference>
<evidence type="ECO:0000256" key="9">
    <source>
        <dbReference type="ARBA" id="ARBA00023180"/>
    </source>
</evidence>
<evidence type="ECO:0000256" key="8">
    <source>
        <dbReference type="ARBA" id="ARBA00023136"/>
    </source>
</evidence>
<dbReference type="SUPFAM" id="SSF49899">
    <property type="entry name" value="Concanavalin A-like lectins/glucanases"/>
    <property type="match status" value="1"/>
</dbReference>
<dbReference type="PANTHER" id="PTHR10963:SF58">
    <property type="entry name" value="ENDO-1,3(4)-BETA-GLUCANASE XGEA"/>
    <property type="match status" value="1"/>
</dbReference>
<feature type="non-terminal residue" evidence="15">
    <location>
        <position position="348"/>
    </location>
</feature>